<dbReference type="KEGG" id="psco:LY89DRAFT_726856"/>
<protein>
    <submittedName>
        <fullName evidence="2">Uncharacterized protein</fullName>
    </submittedName>
</protein>
<dbReference type="EMBL" id="KQ947404">
    <property type="protein sequence ID" value="KUJ23797.1"/>
    <property type="molecule type" value="Genomic_DNA"/>
</dbReference>
<dbReference type="GeneID" id="28828818"/>
<feature type="region of interest" description="Disordered" evidence="1">
    <location>
        <begin position="19"/>
        <end position="60"/>
    </location>
</feature>
<dbReference type="Proteomes" id="UP000070700">
    <property type="component" value="Unassembled WGS sequence"/>
</dbReference>
<dbReference type="AlphaFoldDB" id="A0A194XVQ6"/>
<feature type="compositionally biased region" description="Basic and acidic residues" evidence="1">
    <location>
        <begin position="19"/>
        <end position="43"/>
    </location>
</feature>
<evidence type="ECO:0000256" key="1">
    <source>
        <dbReference type="SAM" id="MobiDB-lite"/>
    </source>
</evidence>
<gene>
    <name evidence="2" type="ORF">LY89DRAFT_726856</name>
</gene>
<sequence length="329" mass="37736">MAVGFGDWILDIGSREFWEEGVGEREEGGGREGKEGKRREEKGGGAMEEGEGKEGKGETLKQLPMGLRERIYTDVLRLPEQIPRQMHPVRNQTTSTRTSKYIQNESQDLLFNVNSFEIRIIGENLRWQQLNHRGMQNIGEYCPHKQPPTAFYSHKKARETRNLQHFILIREFETAEEEFLAAAKVVIQVLSECEVIKNLHIHIKEQRRPSELTKQLLGMFRELRGCENVFLDVCSTGWRLRPKYAADIALDMELAKGEISEGIFHDCHLYEDRDLFEYFDGEDEEDSESGYDGYENACSDMVDAGTLYDVHFGGGSPIRTRSCTDCLAD</sequence>
<feature type="compositionally biased region" description="Basic and acidic residues" evidence="1">
    <location>
        <begin position="50"/>
        <end position="59"/>
    </location>
</feature>
<dbReference type="RefSeq" id="XP_018078152.1">
    <property type="nucleotide sequence ID" value="XM_018219092.1"/>
</dbReference>
<evidence type="ECO:0000313" key="2">
    <source>
        <dbReference type="EMBL" id="KUJ23797.1"/>
    </source>
</evidence>
<keyword evidence="3" id="KW-1185">Reference proteome</keyword>
<organism evidence="2 3">
    <name type="scientific">Mollisia scopiformis</name>
    <name type="common">Conifer needle endophyte fungus</name>
    <name type="synonym">Phialocephala scopiformis</name>
    <dbReference type="NCBI Taxonomy" id="149040"/>
    <lineage>
        <taxon>Eukaryota</taxon>
        <taxon>Fungi</taxon>
        <taxon>Dikarya</taxon>
        <taxon>Ascomycota</taxon>
        <taxon>Pezizomycotina</taxon>
        <taxon>Leotiomycetes</taxon>
        <taxon>Helotiales</taxon>
        <taxon>Mollisiaceae</taxon>
        <taxon>Mollisia</taxon>
    </lineage>
</organism>
<evidence type="ECO:0000313" key="3">
    <source>
        <dbReference type="Proteomes" id="UP000070700"/>
    </source>
</evidence>
<reference evidence="2 3" key="1">
    <citation type="submission" date="2015-10" db="EMBL/GenBank/DDBJ databases">
        <title>Full genome of DAOMC 229536 Phialocephala scopiformis, a fungal endophyte of spruce producing the potent anti-insectan compound rugulosin.</title>
        <authorList>
            <consortium name="DOE Joint Genome Institute"/>
            <person name="Walker A.K."/>
            <person name="Frasz S.L."/>
            <person name="Seifert K.A."/>
            <person name="Miller J.D."/>
            <person name="Mondo S.J."/>
            <person name="Labutti K."/>
            <person name="Lipzen A."/>
            <person name="Dockter R."/>
            <person name="Kennedy M."/>
            <person name="Grigoriev I.V."/>
            <person name="Spatafora J.W."/>
        </authorList>
    </citation>
    <scope>NUCLEOTIDE SEQUENCE [LARGE SCALE GENOMIC DNA]</scope>
    <source>
        <strain evidence="2 3">CBS 120377</strain>
    </source>
</reference>
<name>A0A194XVQ6_MOLSC</name>
<accession>A0A194XVQ6</accession>
<proteinExistence type="predicted"/>
<dbReference type="InParanoid" id="A0A194XVQ6"/>